<feature type="transmembrane region" description="Helical" evidence="18">
    <location>
        <begin position="311"/>
        <end position="332"/>
    </location>
</feature>
<dbReference type="FunFam" id="3.40.190.10:FF:000024">
    <property type="entry name" value="Glutamate receptor, ionotropic, delta 1"/>
    <property type="match status" value="1"/>
</dbReference>
<keyword evidence="17" id="KW-1015">Disulfide bond</keyword>
<dbReference type="AlphaFoldDB" id="A0A3M7R3J8"/>
<keyword evidence="4" id="KW-0732">Signal</keyword>
<reference evidence="21 22" key="1">
    <citation type="journal article" date="2018" name="Sci. Rep.">
        <title>Genomic signatures of local adaptation to the degree of environmental predictability in rotifers.</title>
        <authorList>
            <person name="Franch-Gras L."/>
            <person name="Hahn C."/>
            <person name="Garcia-Roger E.M."/>
            <person name="Carmona M.J."/>
            <person name="Serra M."/>
            <person name="Gomez A."/>
        </authorList>
    </citation>
    <scope>NUCLEOTIDE SEQUENCE [LARGE SCALE GENOMIC DNA]</scope>
    <source>
        <strain evidence="21">HYR1</strain>
    </source>
</reference>
<dbReference type="PANTHER" id="PTHR18966">
    <property type="entry name" value="IONOTROPIC GLUTAMATE RECEPTOR"/>
    <property type="match status" value="1"/>
</dbReference>
<keyword evidence="5 18" id="KW-1133">Transmembrane helix</keyword>
<accession>A0A3M7R3J8</accession>
<feature type="domain" description="Ionotropic glutamate receptor C-terminal" evidence="19">
    <location>
        <begin position="181"/>
        <end position="558"/>
    </location>
</feature>
<evidence type="ECO:0000259" key="20">
    <source>
        <dbReference type="SMART" id="SM00918"/>
    </source>
</evidence>
<dbReference type="Gene3D" id="3.40.50.2300">
    <property type="match status" value="2"/>
</dbReference>
<keyword evidence="22" id="KW-1185">Reference proteome</keyword>
<evidence type="ECO:0000256" key="6">
    <source>
        <dbReference type="ARBA" id="ARBA00023018"/>
    </source>
</evidence>
<dbReference type="SMART" id="SM00918">
    <property type="entry name" value="Lig_chan-Glu_bd"/>
    <property type="match status" value="1"/>
</dbReference>
<feature type="binding site" evidence="15">
    <location>
        <position position="437"/>
    </location>
    <ligand>
        <name>L-glutamate</name>
        <dbReference type="ChEBI" id="CHEBI:29985"/>
    </ligand>
</feature>
<feature type="binding site" evidence="15">
    <location>
        <position position="271"/>
    </location>
    <ligand>
        <name>L-glutamate</name>
        <dbReference type="ChEBI" id="CHEBI:29985"/>
    </ligand>
</feature>
<dbReference type="SMART" id="SM00079">
    <property type="entry name" value="PBPe"/>
    <property type="match status" value="1"/>
</dbReference>
<keyword evidence="3 18" id="KW-0812">Transmembrane</keyword>
<dbReference type="Proteomes" id="UP000276133">
    <property type="component" value="Unassembled WGS sequence"/>
</dbReference>
<evidence type="ECO:0000313" key="21">
    <source>
        <dbReference type="EMBL" id="RNA18160.1"/>
    </source>
</evidence>
<dbReference type="PRINTS" id="PR00177">
    <property type="entry name" value="NMDARECEPTOR"/>
</dbReference>
<keyword evidence="7" id="KW-0406">Ion transport</keyword>
<dbReference type="GO" id="GO:0038023">
    <property type="term" value="F:signaling receptor activity"/>
    <property type="evidence" value="ECO:0007669"/>
    <property type="project" value="InterPro"/>
</dbReference>
<keyword evidence="6" id="KW-0770">Synapse</keyword>
<keyword evidence="10" id="KW-0325">Glycoprotein</keyword>
<organism evidence="21 22">
    <name type="scientific">Brachionus plicatilis</name>
    <name type="common">Marine rotifer</name>
    <name type="synonym">Brachionus muelleri</name>
    <dbReference type="NCBI Taxonomy" id="10195"/>
    <lineage>
        <taxon>Eukaryota</taxon>
        <taxon>Metazoa</taxon>
        <taxon>Spiralia</taxon>
        <taxon>Gnathifera</taxon>
        <taxon>Rotifera</taxon>
        <taxon>Eurotatoria</taxon>
        <taxon>Monogononta</taxon>
        <taxon>Pseudotrocha</taxon>
        <taxon>Ploima</taxon>
        <taxon>Brachionidae</taxon>
        <taxon>Brachionus</taxon>
    </lineage>
</organism>
<evidence type="ECO:0000256" key="7">
    <source>
        <dbReference type="ARBA" id="ARBA00023065"/>
    </source>
</evidence>
<feature type="transmembrane region" description="Helical" evidence="18">
    <location>
        <begin position="158"/>
        <end position="178"/>
    </location>
</feature>
<evidence type="ECO:0000313" key="22">
    <source>
        <dbReference type="Proteomes" id="UP000276133"/>
    </source>
</evidence>
<dbReference type="Pfam" id="PF00060">
    <property type="entry name" value="Lig_chan"/>
    <property type="match status" value="1"/>
</dbReference>
<keyword evidence="12" id="KW-1071">Ligand-gated ion channel</keyword>
<proteinExistence type="predicted"/>
<protein>
    <submittedName>
        <fullName evidence="21">Glutamate receptor kainate 2</fullName>
    </submittedName>
</protein>
<evidence type="ECO:0000256" key="15">
    <source>
        <dbReference type="PIRSR" id="PIRSR601508-1"/>
    </source>
</evidence>
<evidence type="ECO:0000256" key="8">
    <source>
        <dbReference type="ARBA" id="ARBA00023136"/>
    </source>
</evidence>
<dbReference type="Gene3D" id="3.40.190.10">
    <property type="entry name" value="Periplasmic binding protein-like II"/>
    <property type="match status" value="3"/>
</dbReference>
<feature type="binding site" evidence="15">
    <location>
        <position position="266"/>
    </location>
    <ligand>
        <name>L-glutamate</name>
        <dbReference type="ChEBI" id="CHEBI:29985"/>
    </ligand>
</feature>
<evidence type="ECO:0000256" key="2">
    <source>
        <dbReference type="ARBA" id="ARBA00022475"/>
    </source>
</evidence>
<dbReference type="GO" id="GO:0015276">
    <property type="term" value="F:ligand-gated monoatomic ion channel activity"/>
    <property type="evidence" value="ECO:0007669"/>
    <property type="project" value="InterPro"/>
</dbReference>
<evidence type="ECO:0000256" key="18">
    <source>
        <dbReference type="SAM" id="Phobius"/>
    </source>
</evidence>
<evidence type="ECO:0000256" key="5">
    <source>
        <dbReference type="ARBA" id="ARBA00022989"/>
    </source>
</evidence>
<keyword evidence="1" id="KW-0813">Transport</keyword>
<sequence>MEKYVWLDVNFTSFEIIDSKSELLRSMVKEWMLNEFKGKPSPLVNEKTFSAKNGLIFDSVLIVAETLSHILNFKKDVDHFFEELKLTRLYGSTGYIDFDKKGLRKYSELHLISLNRNGLEKVGVWSPEFRLNVTKRIGFEPLIRNDDFNEQKRHLRIAVVNCISFQTMVFFYYLFWAFDKKNNLPIYLEKPYVSFKNNSDGLHGNDRFEGFCIDLLDALAELCNFNYTIHKVSDNKYGTQNKNGEWNGLVKEIIDNKADMALASLTINLARSKAIYMTKPFLNLGLSILFKQPEPKPPKMLSFLAPLSSKIWTYMFLSYLITSLVMFINARISPNEWLKVKRCGSQSDLRANQFTFKNSFWYTITSFLHMGIDISPHSVSTRLLNCTWSLFTLILTASYTANLAAFLTVKIVEVPIKNAEDLSLQSEISYGCLSGGSSETFFKVITFFFINFLLESKIVTYERMWKFMSEKNTLVTSTQIGIEKVKKGNFAFLLESTSNEYARERNCDLIQVGDLLDSKSYGLGLRKDLEWNEEISNAVIMLQERGVIQKIHEKWWKLIGSLNCHQTKSESNASPMKFQNIRGIFLVLGVGLAISCAKN</sequence>
<dbReference type="SUPFAM" id="SSF53850">
    <property type="entry name" value="Periplasmic binding protein-like II"/>
    <property type="match status" value="1"/>
</dbReference>
<dbReference type="FunFam" id="1.10.287.70:FF:000143">
    <property type="entry name" value="Probable glutamate receptor"/>
    <property type="match status" value="1"/>
</dbReference>
<keyword evidence="13" id="KW-0407">Ion channel</keyword>
<keyword evidence="9 21" id="KW-0675">Receptor</keyword>
<dbReference type="InterPro" id="IPR015683">
    <property type="entry name" value="Ionotropic_Glu_rcpt"/>
</dbReference>
<feature type="domain" description="Ionotropic glutamate receptor L-glutamate and glycine-binding" evidence="20">
    <location>
        <begin position="191"/>
        <end position="255"/>
    </location>
</feature>
<dbReference type="SUPFAM" id="SSF81324">
    <property type="entry name" value="Voltage-gated potassium channels"/>
    <property type="match status" value="1"/>
</dbReference>
<evidence type="ECO:0000256" key="1">
    <source>
        <dbReference type="ARBA" id="ARBA00022448"/>
    </source>
</evidence>
<comment type="subcellular location">
    <subcellularLocation>
        <location evidence="14">Postsynaptic cell membrane</location>
        <topology evidence="14">Multi-pass membrane protein</topology>
    </subcellularLocation>
</comment>
<dbReference type="STRING" id="10195.A0A3M7R3J8"/>
<evidence type="ECO:0000256" key="12">
    <source>
        <dbReference type="ARBA" id="ARBA00023286"/>
    </source>
</evidence>
<feature type="binding site" evidence="15">
    <location>
        <position position="438"/>
    </location>
    <ligand>
        <name>L-glutamate</name>
        <dbReference type="ChEBI" id="CHEBI:29985"/>
    </ligand>
</feature>
<evidence type="ECO:0000256" key="11">
    <source>
        <dbReference type="ARBA" id="ARBA00023257"/>
    </source>
</evidence>
<keyword evidence="8 18" id="KW-0472">Membrane</keyword>
<dbReference type="InterPro" id="IPR028082">
    <property type="entry name" value="Peripla_BP_I"/>
</dbReference>
<evidence type="ECO:0000256" key="9">
    <source>
        <dbReference type="ARBA" id="ARBA00023170"/>
    </source>
</evidence>
<dbReference type="Gene3D" id="1.10.287.70">
    <property type="match status" value="1"/>
</dbReference>
<dbReference type="GO" id="GO:0045211">
    <property type="term" value="C:postsynaptic membrane"/>
    <property type="evidence" value="ECO:0007669"/>
    <property type="project" value="UniProtKB-SubCell"/>
</dbReference>
<dbReference type="OrthoDB" id="5984008at2759"/>
<dbReference type="Pfam" id="PF10613">
    <property type="entry name" value="Lig_chan-Glu_bd"/>
    <property type="match status" value="1"/>
</dbReference>
<dbReference type="SUPFAM" id="SSF53822">
    <property type="entry name" value="Periplasmic binding protein-like I"/>
    <property type="match status" value="1"/>
</dbReference>
<feature type="transmembrane region" description="Helical" evidence="18">
    <location>
        <begin position="388"/>
        <end position="408"/>
    </location>
</feature>
<dbReference type="InterPro" id="IPR019594">
    <property type="entry name" value="Glu/Gly-bd"/>
</dbReference>
<keyword evidence="11" id="KW-0628">Postsynaptic cell membrane</keyword>
<dbReference type="InterPro" id="IPR001320">
    <property type="entry name" value="Iontro_rcpt_C"/>
</dbReference>
<dbReference type="FunFam" id="3.40.190.10:FF:000060">
    <property type="entry name" value="Glutamate receptor ionotropic, kainate 1"/>
    <property type="match status" value="1"/>
</dbReference>
<evidence type="ECO:0000256" key="17">
    <source>
        <dbReference type="PIRSR" id="PIRSR601508-3"/>
    </source>
</evidence>
<dbReference type="InterPro" id="IPR001508">
    <property type="entry name" value="Iono_Glu_rcpt_met"/>
</dbReference>
<evidence type="ECO:0000259" key="19">
    <source>
        <dbReference type="SMART" id="SM00079"/>
    </source>
</evidence>
<evidence type="ECO:0000256" key="13">
    <source>
        <dbReference type="ARBA" id="ARBA00023303"/>
    </source>
</evidence>
<evidence type="ECO:0000256" key="3">
    <source>
        <dbReference type="ARBA" id="ARBA00022692"/>
    </source>
</evidence>
<name>A0A3M7R3J8_BRAPC</name>
<evidence type="ECO:0000256" key="14">
    <source>
        <dbReference type="ARBA" id="ARBA00034104"/>
    </source>
</evidence>
<evidence type="ECO:0000256" key="10">
    <source>
        <dbReference type="ARBA" id="ARBA00023180"/>
    </source>
</evidence>
<comment type="caution">
    <text evidence="21">The sequence shown here is derived from an EMBL/GenBank/DDBJ whole genome shotgun (WGS) entry which is preliminary data.</text>
</comment>
<feature type="binding site" evidence="15">
    <location>
        <position position="495"/>
    </location>
    <ligand>
        <name>L-glutamate</name>
        <dbReference type="ChEBI" id="CHEBI:29985"/>
    </ligand>
</feature>
<gene>
    <name evidence="21" type="ORF">BpHYR1_028317</name>
</gene>
<evidence type="ECO:0000256" key="16">
    <source>
        <dbReference type="PIRSR" id="PIRSR601508-2"/>
    </source>
</evidence>
<feature type="site" description="Interaction with the cone snail toxin Con-ikot-ikot" evidence="16">
    <location>
        <position position="443"/>
    </location>
</feature>
<dbReference type="EMBL" id="REGN01004302">
    <property type="protein sequence ID" value="RNA18160.1"/>
    <property type="molecule type" value="Genomic_DNA"/>
</dbReference>
<feature type="site" description="Crucial to convey clamshell closure to channel opening" evidence="16">
    <location>
        <position position="416"/>
    </location>
</feature>
<feature type="disulfide bond" evidence="17">
    <location>
        <begin position="507"/>
        <end position="564"/>
    </location>
</feature>
<keyword evidence="2" id="KW-1003">Cell membrane</keyword>
<evidence type="ECO:0000256" key="4">
    <source>
        <dbReference type="ARBA" id="ARBA00022729"/>
    </source>
</evidence>